<feature type="region of interest" description="Disordered" evidence="1">
    <location>
        <begin position="34"/>
        <end position="54"/>
    </location>
</feature>
<name>A0A6D2IPN5_9BRAS</name>
<dbReference type="EMBL" id="CACVBM020001119">
    <property type="protein sequence ID" value="CAA7032402.1"/>
    <property type="molecule type" value="Genomic_DNA"/>
</dbReference>
<comment type="caution">
    <text evidence="2">The sequence shown here is derived from an EMBL/GenBank/DDBJ whole genome shotgun (WGS) entry which is preliminary data.</text>
</comment>
<protein>
    <submittedName>
        <fullName evidence="2">Uncharacterized protein</fullName>
    </submittedName>
</protein>
<accession>A0A6D2IPN5</accession>
<proteinExistence type="predicted"/>
<sequence length="72" mass="8436">MVIHRKTPKEDAYLCEKWSKRGCLPQRKMEHSVEELTEEDVERGSTHGAGTGYTVNPGYVDKKIHAWKWLHR</sequence>
<dbReference type="AlphaFoldDB" id="A0A6D2IPN5"/>
<evidence type="ECO:0000313" key="2">
    <source>
        <dbReference type="EMBL" id="CAA7032402.1"/>
    </source>
</evidence>
<evidence type="ECO:0000256" key="1">
    <source>
        <dbReference type="SAM" id="MobiDB-lite"/>
    </source>
</evidence>
<keyword evidence="3" id="KW-1185">Reference proteome</keyword>
<dbReference type="Proteomes" id="UP000467841">
    <property type="component" value="Unassembled WGS sequence"/>
</dbReference>
<organism evidence="2 3">
    <name type="scientific">Microthlaspi erraticum</name>
    <dbReference type="NCBI Taxonomy" id="1685480"/>
    <lineage>
        <taxon>Eukaryota</taxon>
        <taxon>Viridiplantae</taxon>
        <taxon>Streptophyta</taxon>
        <taxon>Embryophyta</taxon>
        <taxon>Tracheophyta</taxon>
        <taxon>Spermatophyta</taxon>
        <taxon>Magnoliopsida</taxon>
        <taxon>eudicotyledons</taxon>
        <taxon>Gunneridae</taxon>
        <taxon>Pentapetalae</taxon>
        <taxon>rosids</taxon>
        <taxon>malvids</taxon>
        <taxon>Brassicales</taxon>
        <taxon>Brassicaceae</taxon>
        <taxon>Coluteocarpeae</taxon>
        <taxon>Microthlaspi</taxon>
    </lineage>
</organism>
<gene>
    <name evidence="2" type="ORF">MERR_LOCUS19637</name>
</gene>
<evidence type="ECO:0000313" key="3">
    <source>
        <dbReference type="Proteomes" id="UP000467841"/>
    </source>
</evidence>
<reference evidence="2" key="1">
    <citation type="submission" date="2020-01" db="EMBL/GenBank/DDBJ databases">
        <authorList>
            <person name="Mishra B."/>
        </authorList>
    </citation>
    <scope>NUCLEOTIDE SEQUENCE [LARGE SCALE GENOMIC DNA]</scope>
</reference>